<organism evidence="2 3">
    <name type="scientific">Corynebacterium uropygiale</name>
    <dbReference type="NCBI Taxonomy" id="1775911"/>
    <lineage>
        <taxon>Bacteria</taxon>
        <taxon>Bacillati</taxon>
        <taxon>Actinomycetota</taxon>
        <taxon>Actinomycetes</taxon>
        <taxon>Mycobacteriales</taxon>
        <taxon>Corynebacteriaceae</taxon>
        <taxon>Corynebacterium</taxon>
    </lineage>
</organism>
<dbReference type="GO" id="GO:0046373">
    <property type="term" value="P:L-arabinose metabolic process"/>
    <property type="evidence" value="ECO:0007669"/>
    <property type="project" value="InterPro"/>
</dbReference>
<reference evidence="2" key="1">
    <citation type="submission" date="2022-01" db="EMBL/GenBank/DDBJ databases">
        <title>Corynebacterium sp. nov isolated from isolated from the feces of the greater white-fronted geese (Anser albifrons) at Poyang Lake, PR China.</title>
        <authorList>
            <person name="Liu Q."/>
        </authorList>
    </citation>
    <scope>NUCLEOTIDE SEQUENCE</scope>
    <source>
        <strain evidence="2">JCM 32435</strain>
    </source>
</reference>
<evidence type="ECO:0008006" key="4">
    <source>
        <dbReference type="Google" id="ProtNLM"/>
    </source>
</evidence>
<name>A0A9X1QP68_9CORY</name>
<evidence type="ECO:0000256" key="1">
    <source>
        <dbReference type="SAM" id="SignalP"/>
    </source>
</evidence>
<gene>
    <name evidence="2" type="ORF">L1O03_00415</name>
</gene>
<feature type="chain" id="PRO_5040922041" description="Secreted protein" evidence="1">
    <location>
        <begin position="34"/>
        <end position="296"/>
    </location>
</feature>
<evidence type="ECO:0000313" key="2">
    <source>
        <dbReference type="EMBL" id="MCF4005650.1"/>
    </source>
</evidence>
<dbReference type="AlphaFoldDB" id="A0A9X1QP68"/>
<protein>
    <recommendedName>
        <fullName evidence="4">Secreted protein</fullName>
    </recommendedName>
</protein>
<dbReference type="Proteomes" id="UP001139336">
    <property type="component" value="Unassembled WGS sequence"/>
</dbReference>
<dbReference type="EMBL" id="JAKGSI010000001">
    <property type="protein sequence ID" value="MCF4005650.1"/>
    <property type="molecule type" value="Genomic_DNA"/>
</dbReference>
<dbReference type="Gene3D" id="2.80.10.50">
    <property type="match status" value="1"/>
</dbReference>
<evidence type="ECO:0000313" key="3">
    <source>
        <dbReference type="Proteomes" id="UP001139336"/>
    </source>
</evidence>
<accession>A0A9X1QP68</accession>
<comment type="caution">
    <text evidence="2">The sequence shown here is derived from an EMBL/GenBank/DDBJ whole genome shotgun (WGS) entry which is preliminary data.</text>
</comment>
<keyword evidence="3" id="KW-1185">Reference proteome</keyword>
<keyword evidence="1" id="KW-0732">Signal</keyword>
<dbReference type="SUPFAM" id="SSF110221">
    <property type="entry name" value="AbfB domain"/>
    <property type="match status" value="1"/>
</dbReference>
<dbReference type="RefSeq" id="WP_236117462.1">
    <property type="nucleotide sequence ID" value="NZ_JAKGSI010000001.1"/>
</dbReference>
<feature type="signal peptide" evidence="1">
    <location>
        <begin position="1"/>
        <end position="33"/>
    </location>
</feature>
<dbReference type="GO" id="GO:0046556">
    <property type="term" value="F:alpha-L-arabinofuranosidase activity"/>
    <property type="evidence" value="ECO:0007669"/>
    <property type="project" value="InterPro"/>
</dbReference>
<sequence>MSIRNWNHGWLRAIAAGIASIALTFTHAGAAWAEEPSVVVDNGDGGIKPPHCGAQSAQIRVDSYDAEGMSWCFQLIQPAGWISLHATGSYGVVNGLSQPVRVGVQHSSGRVFWNVVVAPGEVAPVMVGEHASVVVELATGPLGGASGASTSTVAKGRDVSLRAVSGGGMIASTWSGVRLRELDRDSDFPARVAATWRVLDADDSSGCFSFAPVGDPDARLQARNGEVSVAVGGDQRAASWCVREGSTPTSVVMSSRFSPGLALGVDQKRLVLVDQARAAEWFVDQPLVVLGKPRGE</sequence>
<proteinExistence type="predicted"/>
<dbReference type="InterPro" id="IPR036195">
    <property type="entry name" value="AbfB_ABD_sf"/>
</dbReference>